<evidence type="ECO:0000313" key="3">
    <source>
        <dbReference type="Proteomes" id="UP001519287"/>
    </source>
</evidence>
<feature type="domain" description="Tc toxin complex TcA C-terminal TcB-binding" evidence="1">
    <location>
        <begin position="663"/>
        <end position="951"/>
    </location>
</feature>
<evidence type="ECO:0000313" key="2">
    <source>
        <dbReference type="EMBL" id="MBP1990484.1"/>
    </source>
</evidence>
<dbReference type="RefSeq" id="WP_209971259.1">
    <property type="nucleotide sequence ID" value="NZ_JAGGLB010000005.1"/>
</dbReference>
<dbReference type="Pfam" id="PF18276">
    <property type="entry name" value="TcA_TcB_BD"/>
    <property type="match status" value="1"/>
</dbReference>
<keyword evidence="3" id="KW-1185">Reference proteome</keyword>
<name>A0ABS4ISC6_9BACL</name>
<dbReference type="Proteomes" id="UP001519287">
    <property type="component" value="Unassembled WGS sequence"/>
</dbReference>
<protein>
    <recommendedName>
        <fullName evidence="1">Tc toxin complex TcA C-terminal TcB-binding domain-containing protein</fullName>
    </recommendedName>
</protein>
<organism evidence="2 3">
    <name type="scientific">Paenibacillus eucommiae</name>
    <dbReference type="NCBI Taxonomy" id="1355755"/>
    <lineage>
        <taxon>Bacteria</taxon>
        <taxon>Bacillati</taxon>
        <taxon>Bacillota</taxon>
        <taxon>Bacilli</taxon>
        <taxon>Bacillales</taxon>
        <taxon>Paenibacillaceae</taxon>
        <taxon>Paenibacillus</taxon>
    </lineage>
</organism>
<reference evidence="2 3" key="1">
    <citation type="submission" date="2021-03" db="EMBL/GenBank/DDBJ databases">
        <title>Genomic Encyclopedia of Type Strains, Phase IV (KMG-IV): sequencing the most valuable type-strain genomes for metagenomic binning, comparative biology and taxonomic classification.</title>
        <authorList>
            <person name="Goeker M."/>
        </authorList>
    </citation>
    <scope>NUCLEOTIDE SEQUENCE [LARGE SCALE GENOMIC DNA]</scope>
    <source>
        <strain evidence="2 3">DSM 26048</strain>
    </source>
</reference>
<dbReference type="EMBL" id="JAGGLB010000005">
    <property type="protein sequence ID" value="MBP1990484.1"/>
    <property type="molecule type" value="Genomic_DNA"/>
</dbReference>
<evidence type="ECO:0000259" key="1">
    <source>
        <dbReference type="Pfam" id="PF18276"/>
    </source>
</evidence>
<proteinExistence type="predicted"/>
<comment type="caution">
    <text evidence="2">The sequence shown here is derived from an EMBL/GenBank/DDBJ whole genome shotgun (WGS) entry which is preliminary data.</text>
</comment>
<gene>
    <name evidence="2" type="ORF">J2Z66_002090</name>
</gene>
<sequence length="1089" mass="122635">MAKAAYDKIGFHAFKDAYNFHHGSGRVVQQQEIGFTYTFENFFHPFVGKLIEKLNKESLSGMLNPDHHESWAAEFFDSFYTTLDSKLVKVNHFPIEMDVRTGGPYANYNWELLFHIPLTIAVHLSKNQRFAEAQKWFHYIFDPTTTDVSVPAPQRFWKFLAFRQNGDVQQGDVTRIDELLELLSKPNLTPEEAKLRESVLNGYEAIRNKPFQPHAVARTRHLAYQYSVFMKYLDNLLAWGDNLFRQDTVESINEATQRYVMAANLLGARPQRIPPRGTSRPMTFAELKKRGLDATGNALVDLEGKFPLNLGLPQTQGSDLDASGPLFGLGRTLYFCIPHNDKLLGYWDKTADRLFKIRNCMNIEGVVRQLALFDPPIDPGMLVKAAAAGIPVGSILNGLNQPISPVRSMLLIQKALELCSEVRGLGAALLSAIEKGDGERMSLLRQGHEIKIQEMTREVRFLQWNQAKESTESLLRSRAGALERYRYYQRLLGLTPDDSAPDTLPIDRGAVLTEENFDEAYSALVGQYDRVITAPEYPPMEIKQEGRLFLHAGEYDDLNGHADRALAARISAAASEVLTAGLAAIPNFNVKMAYWGIGGESELLGGAFLSNVGRAVSSGFNIWAQIEEKQGQNASKTASFERRADDWVLQVRLAARDLMLIGKQVIGSLLAEQVTSREYSSIQQQIEHSLELDQFMHEKFTNEELYGWMQGEISKLYYEYYRFAFDTARKAELTMKHELMRPEVDATDYIKFNYWDGGRKGLLSGESLYLDVKRMELAFHDNNKREYELIKHVSLRQLDPAALLALKASGVCEVALPEWLFDLDCPGHYMRRIKNVSLSIPSVTGPYTSVNCTLTLLKSSLRKSPLVSDGYARESSEDARFTDYFGTVQSIVTSSASNDSGLFEANLRDDRFLPFEGAGVQSIWRLELPAAFRQFDYNTISDVIVHVRYTARQGGAQLRDEAVKQIEALVGEASSSGLSLLLGFPQDFPGEWHRFVQGNANFEAVVKREFFPYFTKGMAITITHLQLLAIKDDKIETIAPQGLDLTALSEQLSDEGSLTLTLPSDNAVLKRSMQQRVFAIMAYTLTPTI</sequence>
<accession>A0ABS4ISC6</accession>
<dbReference type="InterPro" id="IPR040840">
    <property type="entry name" value="TcA_TcB_BD"/>
</dbReference>